<dbReference type="AlphaFoldDB" id="A0A1F8GUW4"/>
<protein>
    <submittedName>
        <fullName evidence="2">Uncharacterized protein</fullName>
    </submittedName>
</protein>
<organism evidence="2 3">
    <name type="scientific">Candidatus Yanofskybacteria bacterium RIFCSPLOWO2_01_FULL_49_25</name>
    <dbReference type="NCBI Taxonomy" id="1802701"/>
    <lineage>
        <taxon>Bacteria</taxon>
        <taxon>Candidatus Yanofskyibacteriota</taxon>
    </lineage>
</organism>
<sequence length="146" mass="17035">MNRGEAASKAMQTSRLTYRFFWYVPLFIAITRCIVLLFLNFSKNTALLHAVVYDSFHHYYIAIGLVVAYIFFGRYMRRYGEILLALGVGVLIEEHVVMLYELGLHHLYRYLSVTEFAIQTAVIVLFLICSYLKYDGIDGAQKFRLR</sequence>
<dbReference type="STRING" id="1802701.A3A33_03295"/>
<name>A0A1F8GUW4_9BACT</name>
<evidence type="ECO:0000313" key="2">
    <source>
        <dbReference type="EMBL" id="OGN28780.1"/>
    </source>
</evidence>
<dbReference type="Proteomes" id="UP000179047">
    <property type="component" value="Unassembled WGS sequence"/>
</dbReference>
<feature type="transmembrane region" description="Helical" evidence="1">
    <location>
        <begin position="20"/>
        <end position="39"/>
    </location>
</feature>
<accession>A0A1F8GUW4</accession>
<evidence type="ECO:0000256" key="1">
    <source>
        <dbReference type="SAM" id="Phobius"/>
    </source>
</evidence>
<feature type="transmembrane region" description="Helical" evidence="1">
    <location>
        <begin position="83"/>
        <end position="104"/>
    </location>
</feature>
<keyword evidence="1" id="KW-1133">Transmembrane helix</keyword>
<reference evidence="2 3" key="1">
    <citation type="journal article" date="2016" name="Nat. Commun.">
        <title>Thousands of microbial genomes shed light on interconnected biogeochemical processes in an aquifer system.</title>
        <authorList>
            <person name="Anantharaman K."/>
            <person name="Brown C.T."/>
            <person name="Hug L.A."/>
            <person name="Sharon I."/>
            <person name="Castelle C.J."/>
            <person name="Probst A.J."/>
            <person name="Thomas B.C."/>
            <person name="Singh A."/>
            <person name="Wilkins M.J."/>
            <person name="Karaoz U."/>
            <person name="Brodie E.L."/>
            <person name="Williams K.H."/>
            <person name="Hubbard S.S."/>
            <person name="Banfield J.F."/>
        </authorList>
    </citation>
    <scope>NUCLEOTIDE SEQUENCE [LARGE SCALE GENOMIC DNA]</scope>
</reference>
<gene>
    <name evidence="2" type="ORF">A3A33_03295</name>
</gene>
<keyword evidence="1" id="KW-0472">Membrane</keyword>
<dbReference type="EMBL" id="MGKP01000012">
    <property type="protein sequence ID" value="OGN28780.1"/>
    <property type="molecule type" value="Genomic_DNA"/>
</dbReference>
<proteinExistence type="predicted"/>
<feature type="transmembrane region" description="Helical" evidence="1">
    <location>
        <begin position="116"/>
        <end position="134"/>
    </location>
</feature>
<feature type="transmembrane region" description="Helical" evidence="1">
    <location>
        <begin position="59"/>
        <end position="76"/>
    </location>
</feature>
<evidence type="ECO:0000313" key="3">
    <source>
        <dbReference type="Proteomes" id="UP000179047"/>
    </source>
</evidence>
<comment type="caution">
    <text evidence="2">The sequence shown here is derived from an EMBL/GenBank/DDBJ whole genome shotgun (WGS) entry which is preliminary data.</text>
</comment>
<keyword evidence="1" id="KW-0812">Transmembrane</keyword>